<accession>A0AAN7YM16</accession>
<organism evidence="1 2">
    <name type="scientific">Dictyostelium firmibasis</name>
    <dbReference type="NCBI Taxonomy" id="79012"/>
    <lineage>
        <taxon>Eukaryota</taxon>
        <taxon>Amoebozoa</taxon>
        <taxon>Evosea</taxon>
        <taxon>Eumycetozoa</taxon>
        <taxon>Dictyostelia</taxon>
        <taxon>Dictyosteliales</taxon>
        <taxon>Dictyosteliaceae</taxon>
        <taxon>Dictyostelium</taxon>
    </lineage>
</organism>
<keyword evidence="2" id="KW-1185">Reference proteome</keyword>
<evidence type="ECO:0000313" key="2">
    <source>
        <dbReference type="Proteomes" id="UP001344447"/>
    </source>
</evidence>
<protein>
    <submittedName>
        <fullName evidence="1">Uncharacterized protein</fullName>
    </submittedName>
</protein>
<sequence length="212" mass="24368">MGNYFFKQQEREMSMVEVNKERVLDVYLNIYSNSSDQSIGSKIYKQGEVEQLIGSNSGHYSIIIDRMGESTDDQHPIGLEIHLVLKDPNNSKETSFKSNSRESNSSKLVRSVKVGKALLLKTKEYVESDDLDKSYNISKHFRQLYNNFIKDQCGGDKEWGRINNCHNFTRLCLEDLDIKWPESVSSPSDDYPFLDEILKLQKSAPILTNKLS</sequence>
<dbReference type="EMBL" id="JAVFKY010000005">
    <property type="protein sequence ID" value="KAK5576289.1"/>
    <property type="molecule type" value="Genomic_DNA"/>
</dbReference>
<dbReference type="Proteomes" id="UP001344447">
    <property type="component" value="Unassembled WGS sequence"/>
</dbReference>
<dbReference type="PANTHER" id="PTHR36197:SF2">
    <property type="entry name" value="LRAT DOMAIN-CONTAINING PROTEIN-RELATED"/>
    <property type="match status" value="1"/>
</dbReference>
<dbReference type="PANTHER" id="PTHR36197">
    <property type="entry name" value="LRAT DOMAIN-CONTAINING PROTEIN-RELATED"/>
    <property type="match status" value="1"/>
</dbReference>
<proteinExistence type="predicted"/>
<gene>
    <name evidence="1" type="ORF">RB653_007430</name>
</gene>
<name>A0AAN7YM16_9MYCE</name>
<evidence type="ECO:0000313" key="1">
    <source>
        <dbReference type="EMBL" id="KAK5576289.1"/>
    </source>
</evidence>
<reference evidence="1 2" key="1">
    <citation type="submission" date="2023-11" db="EMBL/GenBank/DDBJ databases">
        <title>Dfirmibasis_genome.</title>
        <authorList>
            <person name="Edelbroek B."/>
            <person name="Kjellin J."/>
            <person name="Jerlstrom-Hultqvist J."/>
            <person name="Soderbom F."/>
        </authorList>
    </citation>
    <scope>NUCLEOTIDE SEQUENCE [LARGE SCALE GENOMIC DNA]</scope>
    <source>
        <strain evidence="1 2">TNS-C-14</strain>
    </source>
</reference>
<comment type="caution">
    <text evidence="1">The sequence shown here is derived from an EMBL/GenBank/DDBJ whole genome shotgun (WGS) entry which is preliminary data.</text>
</comment>
<dbReference type="AlphaFoldDB" id="A0AAN7YM16"/>